<sequence length="343" mass="38199">MDFIYCRLGVPVKPRQLMIDLLGPGTIEVRSAFGWIDTGEREFGLGQGSILSILHIGCYMDLLQTQLEKGEDPVKIKHHQHGGGIDIASTLFVDDQLDISTSYCGIQSRADVTNIFTGANATGGVFGAAKSFMMYLNTGKDHYPAIRINDGLGVPRPVQVVTPAEGFKHLGVYQGGESQWAASISPTWAKLLRYRMILSDATHLAANMDVFIRQAARNVLRLPYTTPRRVFYDAMNGLGLINCEQDTSIERFNAALRILNDSELRVHHVLVEQLERYQERAGLTENPLVQPVRPPNHVRTWTASLMKYAAGMNPPLQLSIVWTSPPATMSKRGNDRCLEHLQR</sequence>
<keyword evidence="2" id="KW-1185">Reference proteome</keyword>
<dbReference type="EMBL" id="JH159153">
    <property type="protein sequence ID" value="EGZ19572.1"/>
    <property type="molecule type" value="Genomic_DNA"/>
</dbReference>
<reference evidence="1 2" key="1">
    <citation type="journal article" date="2006" name="Science">
        <title>Phytophthora genome sequences uncover evolutionary origins and mechanisms of pathogenesis.</title>
        <authorList>
            <person name="Tyler B.M."/>
            <person name="Tripathy S."/>
            <person name="Zhang X."/>
            <person name="Dehal P."/>
            <person name="Jiang R.H."/>
            <person name="Aerts A."/>
            <person name="Arredondo F.D."/>
            <person name="Baxter L."/>
            <person name="Bensasson D."/>
            <person name="Beynon J.L."/>
            <person name="Chapman J."/>
            <person name="Damasceno C.M."/>
            <person name="Dorrance A.E."/>
            <person name="Dou D."/>
            <person name="Dickerman A.W."/>
            <person name="Dubchak I.L."/>
            <person name="Garbelotto M."/>
            <person name="Gijzen M."/>
            <person name="Gordon S.G."/>
            <person name="Govers F."/>
            <person name="Grunwald N.J."/>
            <person name="Huang W."/>
            <person name="Ivors K.L."/>
            <person name="Jones R.W."/>
            <person name="Kamoun S."/>
            <person name="Krampis K."/>
            <person name="Lamour K.H."/>
            <person name="Lee M.K."/>
            <person name="McDonald W.H."/>
            <person name="Medina M."/>
            <person name="Meijer H.J."/>
            <person name="Nordberg E.K."/>
            <person name="Maclean D.J."/>
            <person name="Ospina-Giraldo M.D."/>
            <person name="Morris P.F."/>
            <person name="Phuntumart V."/>
            <person name="Putnam N.H."/>
            <person name="Rash S."/>
            <person name="Rose J.K."/>
            <person name="Sakihama Y."/>
            <person name="Salamov A.A."/>
            <person name="Savidor A."/>
            <person name="Scheuring C.F."/>
            <person name="Smith B.M."/>
            <person name="Sobral B.W."/>
            <person name="Terry A."/>
            <person name="Torto-Alalibo T.A."/>
            <person name="Win J."/>
            <person name="Xu Z."/>
            <person name="Zhang H."/>
            <person name="Grigoriev I.V."/>
            <person name="Rokhsar D.S."/>
            <person name="Boore J.L."/>
        </authorList>
    </citation>
    <scope>NUCLEOTIDE SEQUENCE [LARGE SCALE GENOMIC DNA]</scope>
    <source>
        <strain evidence="1 2">P6497</strain>
    </source>
</reference>
<proteinExistence type="predicted"/>
<dbReference type="Proteomes" id="UP000002640">
    <property type="component" value="Unassembled WGS sequence"/>
</dbReference>
<organism evidence="1 2">
    <name type="scientific">Phytophthora sojae (strain P6497)</name>
    <name type="common">Soybean stem and root rot agent</name>
    <name type="synonym">Phytophthora megasperma f. sp. glycines</name>
    <dbReference type="NCBI Taxonomy" id="1094619"/>
    <lineage>
        <taxon>Eukaryota</taxon>
        <taxon>Sar</taxon>
        <taxon>Stramenopiles</taxon>
        <taxon>Oomycota</taxon>
        <taxon>Peronosporomycetes</taxon>
        <taxon>Peronosporales</taxon>
        <taxon>Peronosporaceae</taxon>
        <taxon>Phytophthora</taxon>
    </lineage>
</organism>
<dbReference type="InParanoid" id="G4Z6K2"/>
<dbReference type="RefSeq" id="XP_009522289.1">
    <property type="nucleotide sequence ID" value="XM_009523994.1"/>
</dbReference>
<dbReference type="KEGG" id="psoj:PHYSODRAFT_312692"/>
<evidence type="ECO:0000313" key="2">
    <source>
        <dbReference type="Proteomes" id="UP000002640"/>
    </source>
</evidence>
<accession>G4Z6K2</accession>
<gene>
    <name evidence="1" type="ORF">PHYSODRAFT_312692</name>
</gene>
<dbReference type="GeneID" id="20643513"/>
<protein>
    <submittedName>
        <fullName evidence="1">Uncharacterized protein</fullName>
    </submittedName>
</protein>
<dbReference type="AlphaFoldDB" id="G4Z6K2"/>
<name>G4Z6K2_PHYSP</name>
<evidence type="ECO:0000313" key="1">
    <source>
        <dbReference type="EMBL" id="EGZ19572.1"/>
    </source>
</evidence>